<comment type="caution">
    <text evidence="3">The sequence shown here is derived from an EMBL/GenBank/DDBJ whole genome shotgun (WGS) entry which is preliminary data.</text>
</comment>
<feature type="signal peptide" evidence="2">
    <location>
        <begin position="1"/>
        <end position="21"/>
    </location>
</feature>
<accession>A0ABV1A3R2</accession>
<feature type="region of interest" description="Disordered" evidence="1">
    <location>
        <begin position="54"/>
        <end position="74"/>
    </location>
</feature>
<keyword evidence="2" id="KW-0732">Signal</keyword>
<evidence type="ECO:0000256" key="1">
    <source>
        <dbReference type="SAM" id="MobiDB-lite"/>
    </source>
</evidence>
<evidence type="ECO:0008006" key="5">
    <source>
        <dbReference type="Google" id="ProtNLM"/>
    </source>
</evidence>
<keyword evidence="4" id="KW-1185">Reference proteome</keyword>
<sequence length="74" mass="7700">MCRCQVLPLLFSNMLLSLSGAKVTFKSTANTTVIACCLPKPTRVGLGRTTAAAATAKEEAGDGERQSRSVGAEL</sequence>
<name>A0ABV1A3R2_9TELE</name>
<organism evidence="3 4">
    <name type="scientific">Ameca splendens</name>
    <dbReference type="NCBI Taxonomy" id="208324"/>
    <lineage>
        <taxon>Eukaryota</taxon>
        <taxon>Metazoa</taxon>
        <taxon>Chordata</taxon>
        <taxon>Craniata</taxon>
        <taxon>Vertebrata</taxon>
        <taxon>Euteleostomi</taxon>
        <taxon>Actinopterygii</taxon>
        <taxon>Neopterygii</taxon>
        <taxon>Teleostei</taxon>
        <taxon>Neoteleostei</taxon>
        <taxon>Acanthomorphata</taxon>
        <taxon>Ovalentaria</taxon>
        <taxon>Atherinomorphae</taxon>
        <taxon>Cyprinodontiformes</taxon>
        <taxon>Goodeidae</taxon>
        <taxon>Ameca</taxon>
    </lineage>
</organism>
<evidence type="ECO:0000256" key="2">
    <source>
        <dbReference type="SAM" id="SignalP"/>
    </source>
</evidence>
<feature type="compositionally biased region" description="Basic and acidic residues" evidence="1">
    <location>
        <begin position="56"/>
        <end position="67"/>
    </location>
</feature>
<reference evidence="3 4" key="1">
    <citation type="submission" date="2021-06" db="EMBL/GenBank/DDBJ databases">
        <authorList>
            <person name="Palmer J.M."/>
        </authorList>
    </citation>
    <scope>NUCLEOTIDE SEQUENCE [LARGE SCALE GENOMIC DNA]</scope>
    <source>
        <strain evidence="3 4">AS_MEX2019</strain>
        <tissue evidence="3">Muscle</tissue>
    </source>
</reference>
<evidence type="ECO:0000313" key="3">
    <source>
        <dbReference type="EMBL" id="MEQ2312622.1"/>
    </source>
</evidence>
<dbReference type="EMBL" id="JAHRIP010079625">
    <property type="protein sequence ID" value="MEQ2312622.1"/>
    <property type="molecule type" value="Genomic_DNA"/>
</dbReference>
<evidence type="ECO:0000313" key="4">
    <source>
        <dbReference type="Proteomes" id="UP001469553"/>
    </source>
</evidence>
<gene>
    <name evidence="3" type="ORF">AMECASPLE_033010</name>
</gene>
<feature type="chain" id="PRO_5045767371" description="Secreted protein" evidence="2">
    <location>
        <begin position="22"/>
        <end position="74"/>
    </location>
</feature>
<dbReference type="Proteomes" id="UP001469553">
    <property type="component" value="Unassembled WGS sequence"/>
</dbReference>
<proteinExistence type="predicted"/>
<protein>
    <recommendedName>
        <fullName evidence="5">Secreted protein</fullName>
    </recommendedName>
</protein>